<accession>A0ABW3QSQ2</accession>
<dbReference type="InterPro" id="IPR006311">
    <property type="entry name" value="TAT_signal"/>
</dbReference>
<dbReference type="PANTHER" id="PTHR42973:SF39">
    <property type="entry name" value="FAD-BINDING PCMH-TYPE DOMAIN-CONTAINING PROTEIN"/>
    <property type="match status" value="1"/>
</dbReference>
<dbReference type="Gene3D" id="3.30.465.10">
    <property type="match status" value="1"/>
</dbReference>
<dbReference type="Pfam" id="PF08031">
    <property type="entry name" value="BBE"/>
    <property type="match status" value="1"/>
</dbReference>
<dbReference type="Proteomes" id="UP001597168">
    <property type="component" value="Unassembled WGS sequence"/>
</dbReference>
<feature type="domain" description="FAD-binding PCMH-type" evidence="7">
    <location>
        <begin position="71"/>
        <end position="251"/>
    </location>
</feature>
<reference evidence="9" key="1">
    <citation type="journal article" date="2019" name="Int. J. Syst. Evol. Microbiol.">
        <title>The Global Catalogue of Microorganisms (GCM) 10K type strain sequencing project: providing services to taxonomists for standard genome sequencing and annotation.</title>
        <authorList>
            <consortium name="The Broad Institute Genomics Platform"/>
            <consortium name="The Broad Institute Genome Sequencing Center for Infectious Disease"/>
            <person name="Wu L."/>
            <person name="Ma J."/>
        </authorList>
    </citation>
    <scope>NUCLEOTIDE SEQUENCE [LARGE SCALE GENOMIC DNA]</scope>
    <source>
        <strain evidence="9">CCUG 60214</strain>
    </source>
</reference>
<keyword evidence="6" id="KW-0732">Signal</keyword>
<evidence type="ECO:0000256" key="3">
    <source>
        <dbReference type="ARBA" id="ARBA00022630"/>
    </source>
</evidence>
<keyword evidence="4" id="KW-0274">FAD</keyword>
<dbReference type="EMBL" id="JBHTLK010000048">
    <property type="protein sequence ID" value="MFD1147854.1"/>
    <property type="molecule type" value="Genomic_DNA"/>
</dbReference>
<dbReference type="InterPro" id="IPR012951">
    <property type="entry name" value="BBE"/>
</dbReference>
<name>A0ABW3QSQ2_9PSEU</name>
<dbReference type="InterPro" id="IPR006094">
    <property type="entry name" value="Oxid_FAD_bind_N"/>
</dbReference>
<comment type="cofactor">
    <cofactor evidence="1">
        <name>FAD</name>
        <dbReference type="ChEBI" id="CHEBI:57692"/>
    </cofactor>
</comment>
<evidence type="ECO:0000256" key="2">
    <source>
        <dbReference type="ARBA" id="ARBA00005466"/>
    </source>
</evidence>
<evidence type="ECO:0000256" key="6">
    <source>
        <dbReference type="SAM" id="SignalP"/>
    </source>
</evidence>
<gene>
    <name evidence="8" type="ORF">ACFQ3T_12015</name>
</gene>
<comment type="similarity">
    <text evidence="2">Belongs to the oxygen-dependent FAD-linked oxidoreductase family.</text>
</comment>
<dbReference type="SUPFAM" id="SSF56176">
    <property type="entry name" value="FAD-binding/transporter-associated domain-like"/>
    <property type="match status" value="1"/>
</dbReference>
<keyword evidence="3" id="KW-0285">Flavoprotein</keyword>
<evidence type="ECO:0000256" key="5">
    <source>
        <dbReference type="ARBA" id="ARBA00023002"/>
    </source>
</evidence>
<dbReference type="Gene3D" id="3.40.462.20">
    <property type="match status" value="1"/>
</dbReference>
<organism evidence="8 9">
    <name type="scientific">Saccharothrix hoggarensis</name>
    <dbReference type="NCBI Taxonomy" id="913853"/>
    <lineage>
        <taxon>Bacteria</taxon>
        <taxon>Bacillati</taxon>
        <taxon>Actinomycetota</taxon>
        <taxon>Actinomycetes</taxon>
        <taxon>Pseudonocardiales</taxon>
        <taxon>Pseudonocardiaceae</taxon>
        <taxon>Saccharothrix</taxon>
    </lineage>
</organism>
<keyword evidence="5" id="KW-0560">Oxidoreductase</keyword>
<comment type="caution">
    <text evidence="8">The sequence shown here is derived from an EMBL/GenBank/DDBJ whole genome shotgun (WGS) entry which is preliminary data.</text>
</comment>
<dbReference type="PROSITE" id="PS51387">
    <property type="entry name" value="FAD_PCMH"/>
    <property type="match status" value="1"/>
</dbReference>
<dbReference type="InterPro" id="IPR016169">
    <property type="entry name" value="FAD-bd_PCMH_sub2"/>
</dbReference>
<dbReference type="InterPro" id="IPR016166">
    <property type="entry name" value="FAD-bd_PCMH"/>
</dbReference>
<feature type="chain" id="PRO_5045221819" evidence="6">
    <location>
        <begin position="35"/>
        <end position="561"/>
    </location>
</feature>
<dbReference type="InterPro" id="IPR050416">
    <property type="entry name" value="FAD-linked_Oxidoreductase"/>
</dbReference>
<dbReference type="RefSeq" id="WP_380723316.1">
    <property type="nucleotide sequence ID" value="NZ_JBHTLK010000048.1"/>
</dbReference>
<dbReference type="PROSITE" id="PS51318">
    <property type="entry name" value="TAT"/>
    <property type="match status" value="1"/>
</dbReference>
<sequence>MNHESGRISRRRLLAGTGAIGVAAAAASPGLAGAAPSAEATDVAARTFAPVTIGPADPRYADLVVGLERRWVAAPDSVRVVSTPQQSLLVVQEAVTARKRLTVRGGGHCYEDFVFNPEVDIVLDQSEMTSVYYDARYNAFAVEAGATLLDVYELLFKTWGVTIPAGQCYSVGVGGHVAGGGWGLLCRKEGLVVDHLYAVEVVVVDATGRARLVVATREADDPNRDLWWAHTGGGGGTFGVVTRYLFRSPSARSTNPAEILPKPPKEVLLSAIAWSWDGLTEATFATLVRNFADWHVANAAPGGPYAGLCSFLNLNHRATGEISLFTSMNVDRADSEDLLARFIADVTRGVDLPHGAVTRPSGEHGPLPQFVEPKRWSWLTATRYLGTIHPRLVDPTLRGDHKSAYHRKGFTDSQIALLYRHLSGGDGFSNPFAQAVLSSYGGQVNAVGRTDTALVHRDSAFKVLYQSGWTEVADDDANVAWLRRFYEEVYGGTGKVPVSNAQTSGCFVNYCDADISEAAHNTSGVPWHTLYWGENYPRLQRVKAKYDPTDFFRHRQSVRLP</sequence>
<dbReference type="InterPro" id="IPR036318">
    <property type="entry name" value="FAD-bd_PCMH-like_sf"/>
</dbReference>
<protein>
    <submittedName>
        <fullName evidence="8">BBE domain-containing protein</fullName>
    </submittedName>
</protein>
<dbReference type="Pfam" id="PF01565">
    <property type="entry name" value="FAD_binding_4"/>
    <property type="match status" value="1"/>
</dbReference>
<dbReference type="PANTHER" id="PTHR42973">
    <property type="entry name" value="BINDING OXIDOREDUCTASE, PUTATIVE (AFU_ORTHOLOGUE AFUA_1G17690)-RELATED"/>
    <property type="match status" value="1"/>
</dbReference>
<evidence type="ECO:0000256" key="1">
    <source>
        <dbReference type="ARBA" id="ARBA00001974"/>
    </source>
</evidence>
<evidence type="ECO:0000313" key="8">
    <source>
        <dbReference type="EMBL" id="MFD1147854.1"/>
    </source>
</evidence>
<evidence type="ECO:0000259" key="7">
    <source>
        <dbReference type="PROSITE" id="PS51387"/>
    </source>
</evidence>
<keyword evidence="9" id="KW-1185">Reference proteome</keyword>
<feature type="signal peptide" evidence="6">
    <location>
        <begin position="1"/>
        <end position="34"/>
    </location>
</feature>
<proteinExistence type="inferred from homology"/>
<evidence type="ECO:0000313" key="9">
    <source>
        <dbReference type="Proteomes" id="UP001597168"/>
    </source>
</evidence>
<evidence type="ECO:0000256" key="4">
    <source>
        <dbReference type="ARBA" id="ARBA00022827"/>
    </source>
</evidence>